<dbReference type="SMART" id="SM00530">
    <property type="entry name" value="HTH_XRE"/>
    <property type="match status" value="1"/>
</dbReference>
<dbReference type="PROSITE" id="PS50943">
    <property type="entry name" value="HTH_CROC1"/>
    <property type="match status" value="1"/>
</dbReference>
<dbReference type="SUPFAM" id="SSF47413">
    <property type="entry name" value="lambda repressor-like DNA-binding domains"/>
    <property type="match status" value="1"/>
</dbReference>
<evidence type="ECO:0000313" key="2">
    <source>
        <dbReference type="EMBL" id="AEH91360.1"/>
    </source>
</evidence>
<dbReference type="InterPro" id="IPR010982">
    <property type="entry name" value="Lambda_DNA-bd_dom_sf"/>
</dbReference>
<dbReference type="KEGG" id="lmq:LMM7_0354"/>
<dbReference type="InterPro" id="IPR010057">
    <property type="entry name" value="Transcription_activator_Rgg_C"/>
</dbReference>
<reference evidence="2 3" key="1">
    <citation type="journal article" date="2011" name="J. Bacteriol.">
        <title>Genome sequence of the nonpathogenic Listeria monocytogenes serovar 4a strain M7.</title>
        <authorList>
            <person name="Chen J."/>
            <person name="Xia Y."/>
            <person name="Cheng C."/>
            <person name="Fang C."/>
            <person name="Shan Y."/>
            <person name="Jin G."/>
            <person name="Fang W."/>
        </authorList>
    </citation>
    <scope>NUCLEOTIDE SEQUENCE [LARGE SCALE GENOMIC DNA]</scope>
    <source>
        <strain evidence="2 3">M7</strain>
    </source>
</reference>
<dbReference type="HOGENOM" id="CLU_072045_1_1_9"/>
<dbReference type="EMBL" id="CP002816">
    <property type="protein sequence ID" value="AEH91360.1"/>
    <property type="molecule type" value="Genomic_DNA"/>
</dbReference>
<protein>
    <submittedName>
        <fullName evidence="2">Putative transcriptional regulator, Rgg/GadR/MutR family</fullName>
    </submittedName>
</protein>
<dbReference type="InterPro" id="IPR001387">
    <property type="entry name" value="Cro/C1-type_HTH"/>
</dbReference>
<organism evidence="2 3">
    <name type="scientific">Listeria monocytogenes serotype 4a (strain M7)</name>
    <dbReference type="NCBI Taxonomy" id="1030009"/>
    <lineage>
        <taxon>Bacteria</taxon>
        <taxon>Bacillati</taxon>
        <taxon>Bacillota</taxon>
        <taxon>Bacilli</taxon>
        <taxon>Bacillales</taxon>
        <taxon>Listeriaceae</taxon>
        <taxon>Listeria</taxon>
    </lineage>
</organism>
<dbReference type="Proteomes" id="UP000000486">
    <property type="component" value="Chromosome"/>
</dbReference>
<dbReference type="RefSeq" id="WP_012582016.1">
    <property type="nucleotide sequence ID" value="NC_017537.1"/>
</dbReference>
<dbReference type="PANTHER" id="PTHR37038">
    <property type="entry name" value="TRANSCRIPTIONAL REGULATOR-RELATED"/>
    <property type="match status" value="1"/>
</dbReference>
<dbReference type="AlphaFoldDB" id="A0A0E0UTS7"/>
<sequence length="300" mass="35670">MGSYGELIREIRLSKGLTQKEVYTGIISRSYAIGFEKGKHEITLSLFEEILKRIMVPLDEFFFIYRDFSSTEDDSFWIDFVELSGKNDVVGMQALLDKITLERTEQSEVRKAILHTRIQTINHYLRTNVFDESNISDEYKKIIHDYLWKMQTWTLEEVRIFSNGISFFEEEVQIHFYQIMLKSYEKYRYYDRGRLLFCHLFANLTDELIIQNKINYANLVLEKLKEASETSGSFNSAFYRIVANYYQGAIWMKEGEVEKGYHQAKRAIQTWKELHYEAIADLYSVVLKQFLEKENIQVED</sequence>
<dbReference type="Pfam" id="PF01381">
    <property type="entry name" value="HTH_3"/>
    <property type="match status" value="1"/>
</dbReference>
<dbReference type="GO" id="GO:0003677">
    <property type="term" value="F:DNA binding"/>
    <property type="evidence" value="ECO:0007669"/>
    <property type="project" value="InterPro"/>
</dbReference>
<dbReference type="PANTHER" id="PTHR37038:SF12">
    <property type="entry name" value="TRANSCRIPTIONAL REGULATOR"/>
    <property type="match status" value="1"/>
</dbReference>
<dbReference type="PATRIC" id="fig|1030009.3.peg.346"/>
<accession>A0A0E0UTS7</accession>
<feature type="domain" description="HTH cro/C1-type" evidence="1">
    <location>
        <begin position="8"/>
        <end position="61"/>
    </location>
</feature>
<dbReference type="InterPro" id="IPR053163">
    <property type="entry name" value="HTH-type_regulator_Rgg"/>
</dbReference>
<dbReference type="Gene3D" id="1.25.40.10">
    <property type="entry name" value="Tetratricopeptide repeat domain"/>
    <property type="match status" value="1"/>
</dbReference>
<evidence type="ECO:0000313" key="3">
    <source>
        <dbReference type="Proteomes" id="UP000000486"/>
    </source>
</evidence>
<evidence type="ECO:0000259" key="1">
    <source>
        <dbReference type="PROSITE" id="PS50943"/>
    </source>
</evidence>
<dbReference type="NCBIfam" id="TIGR01716">
    <property type="entry name" value="RGG_Cterm"/>
    <property type="match status" value="1"/>
</dbReference>
<proteinExistence type="predicted"/>
<dbReference type="InterPro" id="IPR011990">
    <property type="entry name" value="TPR-like_helical_dom_sf"/>
</dbReference>
<gene>
    <name evidence="2" type="ordered locus">LMM7_0354</name>
</gene>
<dbReference type="Pfam" id="PF21259">
    <property type="entry name" value="Rgg_C"/>
    <property type="match status" value="1"/>
</dbReference>
<dbReference type="CDD" id="cd00093">
    <property type="entry name" value="HTH_XRE"/>
    <property type="match status" value="1"/>
</dbReference>
<name>A0A0E0UTS7_LISMM</name>